<proteinExistence type="predicted"/>
<evidence type="ECO:0000313" key="1">
    <source>
        <dbReference type="EMBL" id="GGO00943.1"/>
    </source>
</evidence>
<comment type="caution">
    <text evidence="1">The sequence shown here is derived from an EMBL/GenBank/DDBJ whole genome shotgun (WGS) entry which is preliminary data.</text>
</comment>
<organism evidence="1 2">
    <name type="scientific">Saccharibacillus kuerlensis</name>
    <dbReference type="NCBI Taxonomy" id="459527"/>
    <lineage>
        <taxon>Bacteria</taxon>
        <taxon>Bacillati</taxon>
        <taxon>Bacillota</taxon>
        <taxon>Bacilli</taxon>
        <taxon>Bacillales</taxon>
        <taxon>Paenibacillaceae</taxon>
        <taxon>Saccharibacillus</taxon>
    </lineage>
</organism>
<sequence length="69" mass="8193">MNIFEGNGIKKASQYPLELQGVRSLQVSSEYNKELMKIENNQKEYKLMIKQNWRSEKLILKSVNKKNNF</sequence>
<evidence type="ECO:0000313" key="2">
    <source>
        <dbReference type="Proteomes" id="UP000606653"/>
    </source>
</evidence>
<gene>
    <name evidence="1" type="ORF">GCM10010969_22690</name>
</gene>
<name>A0ABQ2L337_9BACL</name>
<accession>A0ABQ2L337</accession>
<dbReference type="EMBL" id="BMLN01000006">
    <property type="protein sequence ID" value="GGO00943.1"/>
    <property type="molecule type" value="Genomic_DNA"/>
</dbReference>
<dbReference type="RefSeq" id="WP_018978728.1">
    <property type="nucleotide sequence ID" value="NZ_BMLN01000006.1"/>
</dbReference>
<keyword evidence="2" id="KW-1185">Reference proteome</keyword>
<reference evidence="2" key="1">
    <citation type="journal article" date="2019" name="Int. J. Syst. Evol. Microbiol.">
        <title>The Global Catalogue of Microorganisms (GCM) 10K type strain sequencing project: providing services to taxonomists for standard genome sequencing and annotation.</title>
        <authorList>
            <consortium name="The Broad Institute Genomics Platform"/>
            <consortium name="The Broad Institute Genome Sequencing Center for Infectious Disease"/>
            <person name="Wu L."/>
            <person name="Ma J."/>
        </authorList>
    </citation>
    <scope>NUCLEOTIDE SEQUENCE [LARGE SCALE GENOMIC DNA]</scope>
    <source>
        <strain evidence="2">CGMCC 1.6964</strain>
    </source>
</reference>
<dbReference type="Proteomes" id="UP000606653">
    <property type="component" value="Unassembled WGS sequence"/>
</dbReference>
<protein>
    <submittedName>
        <fullName evidence="1">Uncharacterized protein</fullName>
    </submittedName>
</protein>